<dbReference type="HOGENOM" id="CLU_190786_0_0_11"/>
<dbReference type="STRING" id="882083.SacmaDRAFT_2094"/>
<organism evidence="1 2">
    <name type="scientific">Saccharomonospora marina XMU15</name>
    <dbReference type="NCBI Taxonomy" id="882083"/>
    <lineage>
        <taxon>Bacteria</taxon>
        <taxon>Bacillati</taxon>
        <taxon>Actinomycetota</taxon>
        <taxon>Actinomycetes</taxon>
        <taxon>Pseudonocardiales</taxon>
        <taxon>Pseudonocardiaceae</taxon>
        <taxon>Saccharomonospora</taxon>
    </lineage>
</organism>
<protein>
    <recommendedName>
        <fullName evidence="3">DUF2191 domain-containing protein</fullName>
    </recommendedName>
</protein>
<dbReference type="Pfam" id="PF09957">
    <property type="entry name" value="VapB_antitoxin"/>
    <property type="match status" value="1"/>
</dbReference>
<evidence type="ECO:0000313" key="2">
    <source>
        <dbReference type="Proteomes" id="UP000004926"/>
    </source>
</evidence>
<sequence>MVSHMKTTVNLPDELLREAQNLARREGTTLRNLIENGLRTVVQQRADESRFTLEDASVDGRGLQPEFRGAGWEHIRDAIHGRSA</sequence>
<dbReference type="AlphaFoldDB" id="H5X9I3"/>
<evidence type="ECO:0000313" key="1">
    <source>
        <dbReference type="EMBL" id="EHR50348.1"/>
    </source>
</evidence>
<gene>
    <name evidence="1" type="ORF">SacmaDRAFT_2094</name>
</gene>
<proteinExistence type="predicted"/>
<dbReference type="Proteomes" id="UP000004926">
    <property type="component" value="Chromosome"/>
</dbReference>
<accession>H5X9I3</accession>
<dbReference type="eggNOG" id="ENOG5033FQR">
    <property type="taxonomic scope" value="Bacteria"/>
</dbReference>
<keyword evidence="2" id="KW-1185">Reference proteome</keyword>
<reference evidence="1 2" key="1">
    <citation type="journal article" date="2012" name="Stand. Genomic Sci.">
        <title>Genome sequence of the ocean sediment bacterium Saccharomonospora marina type strain (XMU15(T)).</title>
        <authorList>
            <person name="Klenk H.P."/>
            <person name="Lu M."/>
            <person name="Lucas S."/>
            <person name="Lapidus A."/>
            <person name="Copeland A."/>
            <person name="Pitluck S."/>
            <person name="Goodwin L.A."/>
            <person name="Han C."/>
            <person name="Tapia R."/>
            <person name="Brambilla E.M."/>
            <person name="Potter G."/>
            <person name="Land M."/>
            <person name="Ivanova N."/>
            <person name="Rohde M."/>
            <person name="Goker M."/>
            <person name="Detter J.C."/>
            <person name="Li W.J."/>
            <person name="Kyrpides N.C."/>
            <person name="Woyke T."/>
        </authorList>
    </citation>
    <scope>NUCLEOTIDE SEQUENCE [LARGE SCALE GENOMIC DNA]</scope>
    <source>
        <strain evidence="1 2">XMU15</strain>
    </source>
</reference>
<dbReference type="OrthoDB" id="7376298at2"/>
<evidence type="ECO:0008006" key="3">
    <source>
        <dbReference type="Google" id="ProtNLM"/>
    </source>
</evidence>
<dbReference type="EMBL" id="CM001439">
    <property type="protein sequence ID" value="EHR50348.1"/>
    <property type="molecule type" value="Genomic_DNA"/>
</dbReference>
<dbReference type="InterPro" id="IPR019239">
    <property type="entry name" value="VapB_antitoxin"/>
</dbReference>
<name>H5X9I3_9PSEU</name>